<dbReference type="HOGENOM" id="CLU_2011890_0_0_11"/>
<reference evidence="2 3" key="1">
    <citation type="submission" date="2011-05" db="EMBL/GenBank/DDBJ databases">
        <title>Complete sequence of chromosome of Frankia symbiont of Datisca glomerata.</title>
        <authorList>
            <consortium name="US DOE Joint Genome Institute"/>
            <person name="Lucas S."/>
            <person name="Han J."/>
            <person name="Lapidus A."/>
            <person name="Cheng J.-F."/>
            <person name="Goodwin L."/>
            <person name="Pitluck S."/>
            <person name="Peters L."/>
            <person name="Mikhailova N."/>
            <person name="Chertkov O."/>
            <person name="Teshima H."/>
            <person name="Han C."/>
            <person name="Tapia R."/>
            <person name="Land M."/>
            <person name="Hauser L."/>
            <person name="Kyrpides N."/>
            <person name="Ivanova N."/>
            <person name="Pagani I."/>
            <person name="Berry A."/>
            <person name="Pawlowski K."/>
            <person name="Persson T."/>
            <person name="Vanden Heuvel B."/>
            <person name="Benson D."/>
            <person name="Woyke T."/>
        </authorList>
    </citation>
    <scope>NUCLEOTIDE SEQUENCE [LARGE SCALE GENOMIC DNA]</scope>
    <source>
        <strain evidence="3">4085684</strain>
    </source>
</reference>
<feature type="compositionally biased region" description="Basic residues" evidence="1">
    <location>
        <begin position="12"/>
        <end position="29"/>
    </location>
</feature>
<accession>F8AZM3</accession>
<sequence length="123" mass="13473">MLDRGPPAAGPRRAHPGRGGARPRQRRRWAAPASAARDDSDIVCGIALRVFVCVVTPWVIVHVVAPRVIVRLSAPWVMACVIRTMGLGGLTDDLVPLIRPTDYLKGDVWLIQRESPGVYRLCS</sequence>
<gene>
    <name evidence="2" type="ordered locus">FsymDg_2224</name>
</gene>
<feature type="compositionally biased region" description="Low complexity" evidence="1">
    <location>
        <begin position="1"/>
        <end position="11"/>
    </location>
</feature>
<proteinExistence type="predicted"/>
<evidence type="ECO:0000313" key="2">
    <source>
        <dbReference type="EMBL" id="AEH09626.1"/>
    </source>
</evidence>
<keyword evidence="3" id="KW-1185">Reference proteome</keyword>
<organism evidence="2 3">
    <name type="scientific">Candidatus Protofrankia datiscae</name>
    <dbReference type="NCBI Taxonomy" id="2716812"/>
    <lineage>
        <taxon>Bacteria</taxon>
        <taxon>Bacillati</taxon>
        <taxon>Actinomycetota</taxon>
        <taxon>Actinomycetes</taxon>
        <taxon>Frankiales</taxon>
        <taxon>Frankiaceae</taxon>
        <taxon>Protofrankia</taxon>
    </lineage>
</organism>
<dbReference type="Proteomes" id="UP000001549">
    <property type="component" value="Chromosome"/>
</dbReference>
<feature type="region of interest" description="Disordered" evidence="1">
    <location>
        <begin position="1"/>
        <end position="37"/>
    </location>
</feature>
<evidence type="ECO:0000256" key="1">
    <source>
        <dbReference type="SAM" id="MobiDB-lite"/>
    </source>
</evidence>
<evidence type="ECO:0000313" key="3">
    <source>
        <dbReference type="Proteomes" id="UP000001549"/>
    </source>
</evidence>
<protein>
    <submittedName>
        <fullName evidence="2">Uncharacterized protein</fullName>
    </submittedName>
</protein>
<name>F8AZM3_9ACTN</name>
<dbReference type="KEGG" id="fsy:FsymDg_2224"/>
<dbReference type="STRING" id="656024.FsymDg_2224"/>
<dbReference type="AlphaFoldDB" id="F8AZM3"/>
<dbReference type="EMBL" id="CP002801">
    <property type="protein sequence ID" value="AEH09626.1"/>
    <property type="molecule type" value="Genomic_DNA"/>
</dbReference>